<evidence type="ECO:0000256" key="2">
    <source>
        <dbReference type="ARBA" id="ARBA00022771"/>
    </source>
</evidence>
<feature type="domain" description="MYND-type" evidence="4">
    <location>
        <begin position="283"/>
        <end position="322"/>
    </location>
</feature>
<dbReference type="EMBL" id="KY684087">
    <property type="protein sequence ID" value="ARF09779.1"/>
    <property type="molecule type" value="Genomic_DNA"/>
</dbReference>
<dbReference type="Gene3D" id="6.10.140.2220">
    <property type="match status" value="1"/>
</dbReference>
<keyword evidence="1" id="KW-0479">Metal-binding</keyword>
<accession>A0A1V0SDI2</accession>
<keyword evidence="3" id="KW-0862">Zinc</keyword>
<reference evidence="5" key="1">
    <citation type="journal article" date="2017" name="Science">
        <title>Giant viruses with an expanded complement of translation system components.</title>
        <authorList>
            <person name="Schulz F."/>
            <person name="Yutin N."/>
            <person name="Ivanova N.N."/>
            <person name="Ortega D.R."/>
            <person name="Lee T.K."/>
            <person name="Vierheilig J."/>
            <person name="Daims H."/>
            <person name="Horn M."/>
            <person name="Wagner M."/>
            <person name="Jensen G.J."/>
            <person name="Kyrpides N.C."/>
            <person name="Koonin E.V."/>
            <person name="Woyke T."/>
        </authorList>
    </citation>
    <scope>NUCLEOTIDE SEQUENCE</scope>
    <source>
        <strain evidence="5">ILV1</strain>
    </source>
</reference>
<evidence type="ECO:0000256" key="1">
    <source>
        <dbReference type="ARBA" id="ARBA00022723"/>
    </source>
</evidence>
<dbReference type="InterPro" id="IPR002893">
    <property type="entry name" value="Znf_MYND"/>
</dbReference>
<proteinExistence type="predicted"/>
<evidence type="ECO:0000256" key="3">
    <source>
        <dbReference type="ARBA" id="ARBA00022833"/>
    </source>
</evidence>
<keyword evidence="2" id="KW-0863">Zinc-finger</keyword>
<evidence type="ECO:0000259" key="4">
    <source>
        <dbReference type="PROSITE" id="PS50865"/>
    </source>
</evidence>
<gene>
    <name evidence="5" type="ORF">Indivirus_3_28</name>
</gene>
<organism evidence="5">
    <name type="scientific">Indivirus ILV1</name>
    <dbReference type="NCBI Taxonomy" id="1977633"/>
    <lineage>
        <taxon>Viruses</taxon>
        <taxon>Varidnaviria</taxon>
        <taxon>Bamfordvirae</taxon>
        <taxon>Nucleocytoviricota</taxon>
        <taxon>Megaviricetes</taxon>
        <taxon>Imitervirales</taxon>
        <taxon>Mimiviridae</taxon>
        <taxon>Klosneuvirinae</taxon>
        <taxon>Indivirus</taxon>
    </lineage>
</organism>
<protein>
    <recommendedName>
        <fullName evidence="4">MYND-type domain-containing protein</fullName>
    </recommendedName>
</protein>
<dbReference type="PROSITE" id="PS50865">
    <property type="entry name" value="ZF_MYND_2"/>
    <property type="match status" value="1"/>
</dbReference>
<sequence>MQLIVIKPNDFQFQKEIHYKNHQKLKNDLLEHVELQETTFDNMMDLIVTQIGLTPELIGDSQTCYETNQNIYQVCFVGYDTNSCKDKELNKIATYLNGDSVYGTAVLINSKIGDTYTCLPDSVNMDELTDIVYSKFVHKGIFIPMDEKKEIVEYEYFNHPLEYFETTENNYFKYKLIETTFIGFHLGFFYEVNSDTINKRATRMIGTQKIFGNVVLLNKLPHEFQDIDKSLFKKLSDLSYGVLDQRELTTSENRENEKVNNLPVVMNRYCILNNRYSNYKNICDGCKKELSSTKLKCMGCFRTRYHDQECQKNHWNQHSNDCLYISFHN</sequence>
<dbReference type="GO" id="GO:0008270">
    <property type="term" value="F:zinc ion binding"/>
    <property type="evidence" value="ECO:0007669"/>
    <property type="project" value="UniProtKB-KW"/>
</dbReference>
<dbReference type="Pfam" id="PF01753">
    <property type="entry name" value="zf-MYND"/>
    <property type="match status" value="1"/>
</dbReference>
<evidence type="ECO:0000313" key="5">
    <source>
        <dbReference type="EMBL" id="ARF09779.1"/>
    </source>
</evidence>
<name>A0A1V0SDI2_9VIRU</name>
<dbReference type="SUPFAM" id="SSF144232">
    <property type="entry name" value="HIT/MYND zinc finger-like"/>
    <property type="match status" value="1"/>
</dbReference>